<evidence type="ECO:0000313" key="2">
    <source>
        <dbReference type="Proteomes" id="UP000320011"/>
    </source>
</evidence>
<dbReference type="OrthoDB" id="3476420at2"/>
<gene>
    <name evidence="1" type="ORF">FNH05_21140</name>
</gene>
<comment type="caution">
    <text evidence="1">The sequence shown here is derived from an EMBL/GenBank/DDBJ whole genome shotgun (WGS) entry which is preliminary data.</text>
</comment>
<protein>
    <recommendedName>
        <fullName evidence="3">Immunity 49 family protein</fullName>
    </recommendedName>
</protein>
<reference evidence="1 2" key="1">
    <citation type="submission" date="2019-07" db="EMBL/GenBank/DDBJ databases">
        <authorList>
            <person name="Duangmal K."/>
            <person name="Teo W.F.A."/>
        </authorList>
    </citation>
    <scope>NUCLEOTIDE SEQUENCE [LARGE SCALE GENOMIC DNA]</scope>
    <source>
        <strain evidence="1 2">TBRC 6029</strain>
    </source>
</reference>
<evidence type="ECO:0000313" key="1">
    <source>
        <dbReference type="EMBL" id="TVT44741.1"/>
    </source>
</evidence>
<dbReference type="InterPro" id="IPR029074">
    <property type="entry name" value="Imm49"/>
</dbReference>
<name>A0A558C7H2_9PSEU</name>
<keyword evidence="2" id="KW-1185">Reference proteome</keyword>
<accession>A0A558C7H2</accession>
<evidence type="ECO:0008006" key="3">
    <source>
        <dbReference type="Google" id="ProtNLM"/>
    </source>
</evidence>
<organism evidence="1 2">
    <name type="scientific">Amycolatopsis rhizosphaerae</name>
    <dbReference type="NCBI Taxonomy" id="2053003"/>
    <lineage>
        <taxon>Bacteria</taxon>
        <taxon>Bacillati</taxon>
        <taxon>Actinomycetota</taxon>
        <taxon>Actinomycetes</taxon>
        <taxon>Pseudonocardiales</taxon>
        <taxon>Pseudonocardiaceae</taxon>
        <taxon>Amycolatopsis</taxon>
    </lineage>
</organism>
<reference evidence="1 2" key="2">
    <citation type="submission" date="2019-08" db="EMBL/GenBank/DDBJ databases">
        <title>Amycolatopsis acidicola sp. nov., isolated from peat swamp forest soil.</title>
        <authorList>
            <person name="Srisuk N."/>
        </authorList>
    </citation>
    <scope>NUCLEOTIDE SEQUENCE [LARGE SCALE GENOMIC DNA]</scope>
    <source>
        <strain evidence="1 2">TBRC 6029</strain>
    </source>
</reference>
<dbReference type="Proteomes" id="UP000320011">
    <property type="component" value="Unassembled WGS sequence"/>
</dbReference>
<dbReference type="AlphaFoldDB" id="A0A558C7H2"/>
<sequence length="303" mass="33999">MSTFRPGRRRIVRSDESVRTVARHDFDAPNAERAVKRLSARRHEAREDIETDVLGPGFALERSYNEFASRCGADPRAADSETWLAFARALQGGGALFLTATRREGEEVEFRYGEDVIRRPATGPTQDSDAMNWLKTVYLAIVARDRARLELLAAVPVDLLRESGPQYDEFVFDWVRALQGHVRGEGDLIETVLAAMRGTEPEALRGSTPEAVLQLYFPPIELFYLYTQREDGKFADALFTALELHKQYWTADPERPRDTTSIVALAPLAMACLARDAGMAFDVESDYLPHHLLVGTRVGEITI</sequence>
<dbReference type="EMBL" id="VJWX01000222">
    <property type="protein sequence ID" value="TVT44741.1"/>
    <property type="molecule type" value="Genomic_DNA"/>
</dbReference>
<proteinExistence type="predicted"/>
<dbReference type="Pfam" id="PF15575">
    <property type="entry name" value="Imm49"/>
    <property type="match status" value="1"/>
</dbReference>